<protein>
    <submittedName>
        <fullName evidence="1">Uncharacterized protein</fullName>
    </submittedName>
</protein>
<dbReference type="InParanoid" id="A0A061E6Y3"/>
<name>A0A061E6Y3_THECC</name>
<evidence type="ECO:0000313" key="1">
    <source>
        <dbReference type="EMBL" id="EOY00750.1"/>
    </source>
</evidence>
<dbReference type="Gramene" id="EOY00750">
    <property type="protein sequence ID" value="EOY00750"/>
    <property type="gene ID" value="TCM_010674"/>
</dbReference>
<dbReference type="Proteomes" id="UP000026915">
    <property type="component" value="Chromosome 2"/>
</dbReference>
<dbReference type="HOGENOM" id="CLU_2228056_0_0_1"/>
<dbReference type="EMBL" id="CM001880">
    <property type="protein sequence ID" value="EOY00750.1"/>
    <property type="molecule type" value="Genomic_DNA"/>
</dbReference>
<evidence type="ECO:0000313" key="2">
    <source>
        <dbReference type="Proteomes" id="UP000026915"/>
    </source>
</evidence>
<reference evidence="1 2" key="1">
    <citation type="journal article" date="2013" name="Genome Biol.">
        <title>The genome sequence of the most widely cultivated cacao type and its use to identify candidate genes regulating pod color.</title>
        <authorList>
            <person name="Motamayor J.C."/>
            <person name="Mockaitis K."/>
            <person name="Schmutz J."/>
            <person name="Haiminen N."/>
            <person name="Iii D.L."/>
            <person name="Cornejo O."/>
            <person name="Findley S.D."/>
            <person name="Zheng P."/>
            <person name="Utro F."/>
            <person name="Royaert S."/>
            <person name="Saski C."/>
            <person name="Jenkins J."/>
            <person name="Podicheti R."/>
            <person name="Zhao M."/>
            <person name="Scheffler B.E."/>
            <person name="Stack J.C."/>
            <person name="Feltus F.A."/>
            <person name="Mustiga G.M."/>
            <person name="Amores F."/>
            <person name="Phillips W."/>
            <person name="Marelli J.P."/>
            <person name="May G.D."/>
            <person name="Shapiro H."/>
            <person name="Ma J."/>
            <person name="Bustamante C.D."/>
            <person name="Schnell R.J."/>
            <person name="Main D."/>
            <person name="Gilbert D."/>
            <person name="Parida L."/>
            <person name="Kuhn D.N."/>
        </authorList>
    </citation>
    <scope>NUCLEOTIDE SEQUENCE [LARGE SCALE GENOMIC DNA]</scope>
    <source>
        <strain evidence="2">cv. Matina 1-6</strain>
    </source>
</reference>
<proteinExistence type="predicted"/>
<dbReference type="AlphaFoldDB" id="A0A061E6Y3"/>
<gene>
    <name evidence="1" type="ORF">TCM_010674</name>
</gene>
<keyword evidence="2" id="KW-1185">Reference proteome</keyword>
<accession>A0A061E6Y3</accession>
<organism evidence="1 2">
    <name type="scientific">Theobroma cacao</name>
    <name type="common">Cacao</name>
    <name type="synonym">Cocoa</name>
    <dbReference type="NCBI Taxonomy" id="3641"/>
    <lineage>
        <taxon>Eukaryota</taxon>
        <taxon>Viridiplantae</taxon>
        <taxon>Streptophyta</taxon>
        <taxon>Embryophyta</taxon>
        <taxon>Tracheophyta</taxon>
        <taxon>Spermatophyta</taxon>
        <taxon>Magnoliopsida</taxon>
        <taxon>eudicotyledons</taxon>
        <taxon>Gunneridae</taxon>
        <taxon>Pentapetalae</taxon>
        <taxon>rosids</taxon>
        <taxon>malvids</taxon>
        <taxon>Malvales</taxon>
        <taxon>Malvaceae</taxon>
        <taxon>Byttnerioideae</taxon>
        <taxon>Theobroma</taxon>
    </lineage>
</organism>
<sequence length="106" mass="12083">MQEPGGKSFSAISFPFHFVSHRPQPALVFLLAEETLVLNLDDDNGSGWGRPRIGKGENTRQWNSDYHLQMQIQKHFDLPKMKSQTRVYNSETLRKMGFAGVKATMT</sequence>